<dbReference type="InterPro" id="IPR008547">
    <property type="entry name" value="DUF829_TMEM53"/>
</dbReference>
<accession>A0A9N8VIK2</accession>
<evidence type="ECO:0000256" key="1">
    <source>
        <dbReference type="ARBA" id="ARBA00007387"/>
    </source>
</evidence>
<reference evidence="8" key="1">
    <citation type="submission" date="2021-06" db="EMBL/GenBank/DDBJ databases">
        <authorList>
            <person name="Kallberg Y."/>
            <person name="Tangrot J."/>
            <person name="Rosling A."/>
        </authorList>
    </citation>
    <scope>NUCLEOTIDE SEQUENCE</scope>
    <source>
        <strain evidence="8">FL130A</strain>
    </source>
</reference>
<dbReference type="InterPro" id="IPR029058">
    <property type="entry name" value="AB_hydrolase_fold"/>
</dbReference>
<organism evidence="8 9">
    <name type="scientific">Ambispora leptoticha</name>
    <dbReference type="NCBI Taxonomy" id="144679"/>
    <lineage>
        <taxon>Eukaryota</taxon>
        <taxon>Fungi</taxon>
        <taxon>Fungi incertae sedis</taxon>
        <taxon>Mucoromycota</taxon>
        <taxon>Glomeromycotina</taxon>
        <taxon>Glomeromycetes</taxon>
        <taxon>Archaeosporales</taxon>
        <taxon>Ambisporaceae</taxon>
        <taxon>Ambispora</taxon>
    </lineage>
</organism>
<dbReference type="PANTHER" id="PTHR12265">
    <property type="entry name" value="TRANSMEMBRANE PROTEIN 53"/>
    <property type="match status" value="1"/>
</dbReference>
<comment type="similarity">
    <text evidence="1">Belongs to the TMEM53 family.</text>
</comment>
<comment type="caution">
    <text evidence="8">The sequence shown here is derived from an EMBL/GenBank/DDBJ whole genome shotgun (WGS) entry which is preliminary data.</text>
</comment>
<protein>
    <submittedName>
        <fullName evidence="8">3530_t:CDS:1</fullName>
    </submittedName>
</protein>
<name>A0A9N8VIK2_9GLOM</name>
<evidence type="ECO:0000313" key="8">
    <source>
        <dbReference type="EMBL" id="CAG8451792.1"/>
    </source>
</evidence>
<keyword evidence="2" id="KW-0812">Transmembrane</keyword>
<feature type="region of interest" description="Disordered" evidence="7">
    <location>
        <begin position="99"/>
        <end position="118"/>
    </location>
</feature>
<dbReference type="SUPFAM" id="SSF53474">
    <property type="entry name" value="alpha/beta-Hydrolases"/>
    <property type="match status" value="1"/>
</dbReference>
<keyword evidence="3" id="KW-1133">Transmembrane helix</keyword>
<keyword evidence="9" id="KW-1185">Reference proteome</keyword>
<dbReference type="PANTHER" id="PTHR12265:SF30">
    <property type="entry name" value="TRANSMEMBRANE PROTEIN 53"/>
    <property type="match status" value="1"/>
</dbReference>
<comment type="subcellular location">
    <subcellularLocation>
        <location evidence="6">Nucleus outer membrane</location>
        <topology evidence="6">Single-pass membrane protein</topology>
    </subcellularLocation>
</comment>
<proteinExistence type="inferred from homology"/>
<evidence type="ECO:0000256" key="7">
    <source>
        <dbReference type="SAM" id="MobiDB-lite"/>
    </source>
</evidence>
<dbReference type="GO" id="GO:0005640">
    <property type="term" value="C:nuclear outer membrane"/>
    <property type="evidence" value="ECO:0007669"/>
    <property type="project" value="UniProtKB-SubCell"/>
</dbReference>
<keyword evidence="4" id="KW-0472">Membrane</keyword>
<dbReference type="Pfam" id="PF05705">
    <property type="entry name" value="DUF829"/>
    <property type="match status" value="1"/>
</dbReference>
<dbReference type="Proteomes" id="UP000789508">
    <property type="component" value="Unassembled WGS sequence"/>
</dbReference>
<evidence type="ECO:0000313" key="9">
    <source>
        <dbReference type="Proteomes" id="UP000789508"/>
    </source>
</evidence>
<gene>
    <name evidence="8" type="ORF">ALEPTO_LOCUS1052</name>
</gene>
<dbReference type="AlphaFoldDB" id="A0A9N8VIK2"/>
<dbReference type="OrthoDB" id="77878at2759"/>
<evidence type="ECO:0000256" key="6">
    <source>
        <dbReference type="ARBA" id="ARBA00034303"/>
    </source>
</evidence>
<dbReference type="EMBL" id="CAJVPS010000100">
    <property type="protein sequence ID" value="CAG8451792.1"/>
    <property type="molecule type" value="Genomic_DNA"/>
</dbReference>
<keyword evidence="5" id="KW-0539">Nucleus</keyword>
<evidence type="ECO:0000256" key="3">
    <source>
        <dbReference type="ARBA" id="ARBA00022989"/>
    </source>
</evidence>
<sequence>MLLYIITGSTFSKLIGSSWRGNKINMFSSDHRYYCSLAATATFILSPNIGGSPAYPSLILSKRINQNETSSNIDAFSSSGNNSIATTYNNRSLKRSFVYKPSSSSSSSDDNNEKDSIPSKPPPLMILIGWFNSTPRYFRHYIQIYTNTFNVDTLSHIPPSHHPFLPWTILPHIRHLARNLLAYWAENGRPEVGFHVFSNNGAYHYALLFEVIREISKETSPGYDARISRDAIQFLNSVESCVMDSAPSPILPKYIALGVAGGFLRPASITPPSPSKLIHSEVSSSASDKHFDRVTINPPSFLVRLINAYFQLEVTKKYQKVAHDAISRIPGGNTRYLFIYSLDDQIVPDYEVEKFIKTLKDRGTPK</sequence>
<evidence type="ECO:0000256" key="2">
    <source>
        <dbReference type="ARBA" id="ARBA00022692"/>
    </source>
</evidence>
<evidence type="ECO:0000256" key="5">
    <source>
        <dbReference type="ARBA" id="ARBA00023242"/>
    </source>
</evidence>
<evidence type="ECO:0000256" key="4">
    <source>
        <dbReference type="ARBA" id="ARBA00023136"/>
    </source>
</evidence>